<evidence type="ECO:0000256" key="1">
    <source>
        <dbReference type="SAM" id="Phobius"/>
    </source>
</evidence>
<dbReference type="RefSeq" id="WP_183189670.1">
    <property type="nucleotide sequence ID" value="NZ_JACICD010000003.1"/>
</dbReference>
<feature type="transmembrane region" description="Helical" evidence="1">
    <location>
        <begin position="147"/>
        <end position="167"/>
    </location>
</feature>
<gene>
    <name evidence="2" type="ORF">FHS55_002121</name>
</gene>
<reference evidence="2 3" key="1">
    <citation type="submission" date="2020-08" db="EMBL/GenBank/DDBJ databases">
        <title>Genomic Encyclopedia of Type Strains, Phase IV (KMG-IV): sequencing the most valuable type-strain genomes for metagenomic binning, comparative biology and taxonomic classification.</title>
        <authorList>
            <person name="Goeker M."/>
        </authorList>
    </citation>
    <scope>NUCLEOTIDE SEQUENCE [LARGE SCALE GENOMIC DNA]</scope>
    <source>
        <strain evidence="2 3">DSM 5895</strain>
    </source>
</reference>
<keyword evidence="1" id="KW-1133">Transmembrane helix</keyword>
<dbReference type="EMBL" id="JACICD010000003">
    <property type="protein sequence ID" value="MBB3771522.1"/>
    <property type="molecule type" value="Genomic_DNA"/>
</dbReference>
<feature type="transmembrane region" description="Helical" evidence="1">
    <location>
        <begin position="39"/>
        <end position="61"/>
    </location>
</feature>
<evidence type="ECO:0000313" key="2">
    <source>
        <dbReference type="EMBL" id="MBB3771522.1"/>
    </source>
</evidence>
<protein>
    <submittedName>
        <fullName evidence="2">Uncharacterized protein</fullName>
    </submittedName>
</protein>
<evidence type="ECO:0000313" key="3">
    <source>
        <dbReference type="Proteomes" id="UP000533469"/>
    </source>
</evidence>
<keyword evidence="3" id="KW-1185">Reference proteome</keyword>
<sequence>MSGNPYQGADPKMLAEVLREAESYLAAQLQCGLAADARAISFVSVIAAAAAIVAATGFTLLLQTDPSPFGRPALAIAGGFLIAMGLASYSARPVGFHYCGNTPSSWIEDIRRRVTLEDALAEQLQHYDDQILHNAAILRGNGRCMRAALIATWLSLFLGGAYALTLLP</sequence>
<name>A0A839Z9W6_9HYPH</name>
<accession>A0A839Z9W6</accession>
<dbReference type="AlphaFoldDB" id="A0A839Z9W6"/>
<comment type="caution">
    <text evidence="2">The sequence shown here is derived from an EMBL/GenBank/DDBJ whole genome shotgun (WGS) entry which is preliminary data.</text>
</comment>
<organism evidence="2 3">
    <name type="scientific">Ancylobacter tetraedralis</name>
    <dbReference type="NCBI Taxonomy" id="217068"/>
    <lineage>
        <taxon>Bacteria</taxon>
        <taxon>Pseudomonadati</taxon>
        <taxon>Pseudomonadota</taxon>
        <taxon>Alphaproteobacteria</taxon>
        <taxon>Hyphomicrobiales</taxon>
        <taxon>Xanthobacteraceae</taxon>
        <taxon>Ancylobacter</taxon>
    </lineage>
</organism>
<feature type="transmembrane region" description="Helical" evidence="1">
    <location>
        <begin position="73"/>
        <end position="91"/>
    </location>
</feature>
<proteinExistence type="predicted"/>
<dbReference type="Proteomes" id="UP000533469">
    <property type="component" value="Unassembled WGS sequence"/>
</dbReference>
<keyword evidence="1" id="KW-0812">Transmembrane</keyword>
<keyword evidence="1" id="KW-0472">Membrane</keyword>